<evidence type="ECO:0000259" key="2">
    <source>
        <dbReference type="SMART" id="SM00829"/>
    </source>
</evidence>
<evidence type="ECO:0000313" key="4">
    <source>
        <dbReference type="Proteomes" id="UP000308365"/>
    </source>
</evidence>
<proteinExistence type="predicted"/>
<dbReference type="GO" id="GO:0016491">
    <property type="term" value="F:oxidoreductase activity"/>
    <property type="evidence" value="ECO:0007669"/>
    <property type="project" value="InterPro"/>
</dbReference>
<dbReference type="InterPro" id="IPR042633">
    <property type="entry name" value="CRYZL1"/>
</dbReference>
<comment type="caution">
    <text evidence="3">The sequence shown here is derived from an EMBL/GenBank/DDBJ whole genome shotgun (WGS) entry which is preliminary data.</text>
</comment>
<dbReference type="InterPro" id="IPR024861">
    <property type="entry name" value="Donson"/>
</dbReference>
<reference evidence="4" key="1">
    <citation type="journal article" date="2019" name="IScience">
        <title>Narwhal Genome Reveals Long-Term Low Genetic Diversity despite Current Large Abundance Size.</title>
        <authorList>
            <person name="Westbury M.V."/>
            <person name="Petersen B."/>
            <person name="Garde E."/>
            <person name="Heide-Jorgensen M.P."/>
            <person name="Lorenzen E.D."/>
        </authorList>
    </citation>
    <scope>NUCLEOTIDE SEQUENCE [LARGE SCALE GENOMIC DNA]</scope>
</reference>
<organism evidence="3 4">
    <name type="scientific">Monodon monoceros</name>
    <name type="common">Narwhal</name>
    <name type="synonym">Ceratodon monodon</name>
    <dbReference type="NCBI Taxonomy" id="40151"/>
    <lineage>
        <taxon>Eukaryota</taxon>
        <taxon>Metazoa</taxon>
        <taxon>Chordata</taxon>
        <taxon>Craniata</taxon>
        <taxon>Vertebrata</taxon>
        <taxon>Euteleostomi</taxon>
        <taxon>Mammalia</taxon>
        <taxon>Eutheria</taxon>
        <taxon>Laurasiatheria</taxon>
        <taxon>Artiodactyla</taxon>
        <taxon>Whippomorpha</taxon>
        <taxon>Cetacea</taxon>
        <taxon>Odontoceti</taxon>
        <taxon>Monodontidae</taxon>
        <taxon>Monodon</taxon>
    </lineage>
</organism>
<feature type="compositionally biased region" description="Low complexity" evidence="1">
    <location>
        <begin position="565"/>
        <end position="580"/>
    </location>
</feature>
<feature type="domain" description="Enoyl reductase (ER)" evidence="2">
    <location>
        <begin position="10"/>
        <end position="335"/>
    </location>
</feature>
<protein>
    <recommendedName>
        <fullName evidence="2">Enoyl reductase (ER) domain-containing protein</fullName>
    </recommendedName>
</protein>
<dbReference type="SMART" id="SM00829">
    <property type="entry name" value="PKS_ER"/>
    <property type="match status" value="1"/>
</dbReference>
<dbReference type="InterPro" id="IPR036291">
    <property type="entry name" value="NAD(P)-bd_dom_sf"/>
</dbReference>
<dbReference type="Gene3D" id="3.90.180.10">
    <property type="entry name" value="Medium-chain alcohol dehydrogenases, catalytic domain"/>
    <property type="match status" value="1"/>
</dbReference>
<evidence type="ECO:0000313" key="3">
    <source>
        <dbReference type="EMBL" id="TKC41256.1"/>
    </source>
</evidence>
<dbReference type="PANTHER" id="PTHR44461:SF1">
    <property type="entry name" value="QUINONE OXIDOREDUCTASE-LIKE PROTEIN 1"/>
    <property type="match status" value="1"/>
</dbReference>
<dbReference type="SUPFAM" id="SSF51735">
    <property type="entry name" value="NAD(P)-binding Rossmann-fold domains"/>
    <property type="match status" value="1"/>
</dbReference>
<gene>
    <name evidence="3" type="ORF">EI555_014394</name>
</gene>
<dbReference type="Pfam" id="PF08240">
    <property type="entry name" value="ADH_N"/>
    <property type="match status" value="1"/>
</dbReference>
<dbReference type="CDD" id="cd05195">
    <property type="entry name" value="enoyl_red"/>
    <property type="match status" value="1"/>
</dbReference>
<dbReference type="InterPro" id="IPR013154">
    <property type="entry name" value="ADH-like_N"/>
</dbReference>
<dbReference type="PRINTS" id="PR02064">
    <property type="entry name" value="DONSON"/>
</dbReference>
<dbReference type="AlphaFoldDB" id="A0A4U1EYH4"/>
<accession>A0A4U1EYH4</accession>
<dbReference type="InterPro" id="IPR020843">
    <property type="entry name" value="ER"/>
</dbReference>
<dbReference type="Proteomes" id="UP000308365">
    <property type="component" value="Unassembled WGS sequence"/>
</dbReference>
<feature type="region of interest" description="Disordered" evidence="1">
    <location>
        <begin position="496"/>
        <end position="694"/>
    </location>
</feature>
<dbReference type="EMBL" id="RWIC01000663">
    <property type="protein sequence ID" value="TKC41256.1"/>
    <property type="molecule type" value="Genomic_DNA"/>
</dbReference>
<dbReference type="InterPro" id="IPR011032">
    <property type="entry name" value="GroES-like_sf"/>
</dbReference>
<dbReference type="SUPFAM" id="SSF50129">
    <property type="entry name" value="GroES-like"/>
    <property type="match status" value="1"/>
</dbReference>
<evidence type="ECO:0000256" key="1">
    <source>
        <dbReference type="SAM" id="MobiDB-lite"/>
    </source>
</evidence>
<dbReference type="PANTHER" id="PTHR44461">
    <property type="entry name" value="QUINONE OXIDOREDUCTASE-LIKE PROTEIN 1"/>
    <property type="match status" value="1"/>
</dbReference>
<name>A0A4U1EYH4_MONMO</name>
<sequence>MKGLYFQQSSTSEEITFVFQERENLPVTEDNYVKLQVKACALSQINTKLLTEMKMEKDFFPVGREVAGIVLDVGSKVSFFQPGDEVAGILPLDSEDPGLCEAVRVHEHYLVHKPEKVTWTEAAGTIRDGVRAYTALHYLSHLSPGKSVLIMDGASALGTIAIQLAHHRGAKVISTACSLEDKQCLERCRPSIARVIDVSNGKAQVAESCLEETGGLGVDIVLDAGVRLYSKDDEPAVKLQLLPHKHDIITLLGVGGHWVTTEENLQLDPPDSHCLFLKGATVAFLNDEVWNLSNLRILKDVMEKLSTGVFRPQLDEPIPLYEAKVTMEVVQKNQGRKKQSFLANCSEKSRKIKANFYVFKHVFLLRHDAQSYLKLFEKYLETSYRRGFLRIEREHHGNSSVTTAVFAWKAAVPMLGKRGGRLRLRSRRADFLLGLSVSGEGEGGPGFPIQLWTSPLRSGSLSKGQLKCDVSFSSWRRAWGSSHPAADLNSAHLFRCAGPRASQPPSTRRPDYSRGPNQTANAASGEAQGPPVPSASEEHSRGRGLASAVRHTRRETPRGRGYVGAGPRRAGSASGCCGSGLRPPRRVMALSVPGYSPSFKRPPETLRLRRKRGRSLGAASPTEERPEPATRRAALTAGLPLRPFPAAGRGGGGPAASRRNPFARLDNRPRAAAEPPSVPSRGQQEAPGPFLDSNQENDLLWEEKIPERTAVTELPQTPHVSFSESDIPSSESTELPVDWSIKTRLLFASSQPFTWADHLKAQEEAQGVIQHCRATEVTLPQSIQDPKLSTELRCAFQQSLIYWLHPALSWLPLFPRIGADRKMAGKTNPWSNDETLQHILMSDWCVSFTSLYNLLKTKLCPYFYFTILFRAAGLVGDDVITALMSPTTRGIREAMKNEGIEFSLPLIKESGHEKRKESGTSLEHGEYQFPREQAVSDEDEEESFSWLEEMGVQDKIKKPDVLSIKLRKEIHEVQMDHRPESVVLVKGTNTFTLLNFLINCKSLIATSGPQAGLPPTLLSPIAFRGATMQMLKARSVNVKTQAPSGYRDQFSLEITGPVMPHSLHSMTMLLRSSQSGSFSAGLYTHEPTAVFNICPPKDKVLDKEAVHEELANCGLHPKTLDHLSQTPILGKSSLRHVAMSDYIYNWRS</sequence>